<feature type="compositionally biased region" description="Basic and acidic residues" evidence="9">
    <location>
        <begin position="233"/>
        <end position="246"/>
    </location>
</feature>
<keyword evidence="7" id="KW-0539">Nucleus</keyword>
<keyword evidence="2" id="KW-0217">Developmental protein</keyword>
<organism evidence="11 12">
    <name type="scientific">Amphibalanus amphitrite</name>
    <name type="common">Striped barnacle</name>
    <name type="synonym">Balanus amphitrite</name>
    <dbReference type="NCBI Taxonomy" id="1232801"/>
    <lineage>
        <taxon>Eukaryota</taxon>
        <taxon>Metazoa</taxon>
        <taxon>Ecdysozoa</taxon>
        <taxon>Arthropoda</taxon>
        <taxon>Crustacea</taxon>
        <taxon>Multicrustacea</taxon>
        <taxon>Cirripedia</taxon>
        <taxon>Thoracica</taxon>
        <taxon>Thoracicalcarea</taxon>
        <taxon>Balanomorpha</taxon>
        <taxon>Balanoidea</taxon>
        <taxon>Balanidae</taxon>
        <taxon>Amphibalaninae</taxon>
        <taxon>Amphibalanus</taxon>
    </lineage>
</organism>
<feature type="compositionally biased region" description="Polar residues" evidence="9">
    <location>
        <begin position="249"/>
        <end position="258"/>
    </location>
</feature>
<dbReference type="GO" id="GO:0010001">
    <property type="term" value="P:glial cell differentiation"/>
    <property type="evidence" value="ECO:0007669"/>
    <property type="project" value="UniProtKB-ARBA"/>
</dbReference>
<dbReference type="Pfam" id="PF05044">
    <property type="entry name" value="HPD"/>
    <property type="match status" value="1"/>
</dbReference>
<comment type="caution">
    <text evidence="11">The sequence shown here is derived from an EMBL/GenBank/DDBJ whole genome shotgun (WGS) entry which is preliminary data.</text>
</comment>
<feature type="region of interest" description="Disordered" evidence="9">
    <location>
        <begin position="111"/>
        <end position="306"/>
    </location>
</feature>
<proteinExistence type="predicted"/>
<keyword evidence="4 11" id="KW-0238">DNA-binding</keyword>
<dbReference type="PANTHER" id="PTHR12198">
    <property type="entry name" value="HOMEOBOX PROTEIN PROSPERO/PROX-1/CEH-26"/>
    <property type="match status" value="1"/>
</dbReference>
<feature type="region of interest" description="Disordered" evidence="9">
    <location>
        <begin position="480"/>
        <end position="566"/>
    </location>
</feature>
<dbReference type="Proteomes" id="UP000440578">
    <property type="component" value="Unassembled WGS sequence"/>
</dbReference>
<feature type="compositionally biased region" description="Low complexity" evidence="9">
    <location>
        <begin position="593"/>
        <end position="607"/>
    </location>
</feature>
<protein>
    <recommendedName>
        <fullName evidence="8">Homeobox protein prospero</fullName>
    </recommendedName>
</protein>
<feature type="compositionally biased region" description="Acidic residues" evidence="9">
    <location>
        <begin position="141"/>
        <end position="161"/>
    </location>
</feature>
<keyword evidence="5 11" id="KW-0371">Homeobox</keyword>
<dbReference type="InterPro" id="IPR037131">
    <property type="entry name" value="Homeo_prospero_dom_sf"/>
</dbReference>
<feature type="region of interest" description="Disordered" evidence="9">
    <location>
        <begin position="1"/>
        <end position="26"/>
    </location>
</feature>
<evidence type="ECO:0000256" key="4">
    <source>
        <dbReference type="ARBA" id="ARBA00023125"/>
    </source>
</evidence>
<evidence type="ECO:0000256" key="9">
    <source>
        <dbReference type="SAM" id="MobiDB-lite"/>
    </source>
</evidence>
<evidence type="ECO:0000256" key="1">
    <source>
        <dbReference type="ARBA" id="ARBA00004123"/>
    </source>
</evidence>
<gene>
    <name evidence="11" type="primary">pros_0</name>
    <name evidence="11" type="ORF">FJT64_008123</name>
</gene>
<name>A0A6A4VCW5_AMPAM</name>
<dbReference type="GO" id="GO:0000981">
    <property type="term" value="F:DNA-binding transcription factor activity, RNA polymerase II-specific"/>
    <property type="evidence" value="ECO:0007669"/>
    <property type="project" value="TreeGrafter"/>
</dbReference>
<keyword evidence="6" id="KW-0804">Transcription</keyword>
<dbReference type="OrthoDB" id="10038576at2759"/>
<dbReference type="AlphaFoldDB" id="A0A6A4VCW5"/>
<dbReference type="GO" id="GO:0000978">
    <property type="term" value="F:RNA polymerase II cis-regulatory region sequence-specific DNA binding"/>
    <property type="evidence" value="ECO:0007669"/>
    <property type="project" value="TreeGrafter"/>
</dbReference>
<dbReference type="Gene3D" id="1.10.10.500">
    <property type="entry name" value="Homeo-prospero domain"/>
    <property type="match status" value="1"/>
</dbReference>
<evidence type="ECO:0000313" key="12">
    <source>
        <dbReference type="Proteomes" id="UP000440578"/>
    </source>
</evidence>
<feature type="compositionally biased region" description="Pro residues" evidence="9">
    <location>
        <begin position="537"/>
        <end position="554"/>
    </location>
</feature>
<feature type="domain" description="Prospero" evidence="10">
    <location>
        <begin position="661"/>
        <end position="819"/>
    </location>
</feature>
<feature type="region of interest" description="Disordered" evidence="9">
    <location>
        <begin position="579"/>
        <end position="634"/>
    </location>
</feature>
<sequence>MMSPSEEETAAALGEKCPSGRGRVRQRVDAGEVRGPLPVPVAAFSPLRPWFPGCGSAVAPFSPVCWMSPGVLAAAGAHCAAGMGVSQVERLAGAPGVNNVLLRDILARGAVGAPPPELEPRRRSPAEPSPEVQADSSQQPPDDDPDEHEEGDEETEHDELLDSPPASPAESEKKSRLESIVSGMRPGAGSPTPINGCKKRKLYQPVQHETGPRGDGGTDGADGSEDDADTEAPTDKRHRPESEDVIHSQLKSVQSQLEMMQERYAQLYRAGDGERRPEPGAELDLSRRPPQPSPEKARDDAATRPVPALHKIEAEQAAAGSFLDYARRVLAADPRNKENERRSEPLPGRLLRAAAAPDVEGLADALKVELTQSLAGLIDSIVSKWAQQRKKEAEPPVERRSPRAEILRRMHGGRFPGLSPPFGAPDGLSPFGLSGLGGLRPPATMPPLFPSSRPAGLGGGLGSPVYSGAGALPYSLQALRESMQQQQQQQQQQEQQQQEADEGPLSLVMTPKKKRHKVTDTRAAGRPGGRLDDGRPESPPGHPFGSVPPPPPHLLPSSLPTSVAIPNPSLQESHFFAGYPHYQRPTSGERRGSPSPGLLHPALLAGGRRSPSDSLGYRRDTPDRSDCNSLESGYDGQRSSLAAFSSRIDARSGLSLASEHSSTLTPMHLRKAKLMFFWSRYPSSSILKSYFPDINFNKNNTAQLVKWFSNFREFFYIQMEKYARQALSEGVKQAEELNVTADCELLRVLNLHYNRNNHIEIPTNFPFVAEAALREFFRALQAGKDAEPSWKKAIYKVIARLDENVPEYFRLPSFLEQLE</sequence>
<evidence type="ECO:0000256" key="8">
    <source>
        <dbReference type="ARBA" id="ARBA00067423"/>
    </source>
</evidence>
<dbReference type="EMBL" id="VIIS01001699">
    <property type="protein sequence ID" value="KAF0294187.1"/>
    <property type="molecule type" value="Genomic_DNA"/>
</dbReference>
<reference evidence="11 12" key="1">
    <citation type="submission" date="2019-07" db="EMBL/GenBank/DDBJ databases">
        <title>Draft genome assembly of a fouling barnacle, Amphibalanus amphitrite (Darwin, 1854): The first reference genome for Thecostraca.</title>
        <authorList>
            <person name="Kim W."/>
        </authorList>
    </citation>
    <scope>NUCLEOTIDE SEQUENCE [LARGE SCALE GENOMIC DNA]</scope>
    <source>
        <strain evidence="11">SNU_AA5</strain>
        <tissue evidence="11">Soma without cirri and trophi</tissue>
    </source>
</reference>
<feature type="compositionally biased region" description="Basic and acidic residues" evidence="9">
    <location>
        <begin position="616"/>
        <end position="626"/>
    </location>
</feature>
<evidence type="ECO:0000256" key="3">
    <source>
        <dbReference type="ARBA" id="ARBA00023015"/>
    </source>
</evidence>
<accession>A0A6A4VCW5</accession>
<evidence type="ECO:0000313" key="11">
    <source>
        <dbReference type="EMBL" id="KAF0294187.1"/>
    </source>
</evidence>
<dbReference type="PROSITE" id="PS51818">
    <property type="entry name" value="HOMEO_PROSPERO"/>
    <property type="match status" value="1"/>
</dbReference>
<evidence type="ECO:0000256" key="2">
    <source>
        <dbReference type="ARBA" id="ARBA00022473"/>
    </source>
</evidence>
<dbReference type="InterPro" id="IPR039350">
    <property type="entry name" value="Prospero_homeodomain"/>
</dbReference>
<comment type="subcellular location">
    <subcellularLocation>
        <location evidence="1">Nucleus</location>
    </subcellularLocation>
</comment>
<evidence type="ECO:0000256" key="5">
    <source>
        <dbReference type="ARBA" id="ARBA00023155"/>
    </source>
</evidence>
<evidence type="ECO:0000256" key="7">
    <source>
        <dbReference type="ARBA" id="ARBA00023242"/>
    </source>
</evidence>
<feature type="compositionally biased region" description="Low complexity" evidence="9">
    <location>
        <begin position="484"/>
        <end position="498"/>
    </location>
</feature>
<dbReference type="SUPFAM" id="SSF46689">
    <property type="entry name" value="Homeodomain-like"/>
    <property type="match status" value="1"/>
</dbReference>
<evidence type="ECO:0000256" key="6">
    <source>
        <dbReference type="ARBA" id="ARBA00023163"/>
    </source>
</evidence>
<evidence type="ECO:0000259" key="10">
    <source>
        <dbReference type="PROSITE" id="PS51818"/>
    </source>
</evidence>
<keyword evidence="12" id="KW-1185">Reference proteome</keyword>
<dbReference type="GO" id="GO:0048468">
    <property type="term" value="P:cell development"/>
    <property type="evidence" value="ECO:0007669"/>
    <property type="project" value="UniProtKB-ARBA"/>
</dbReference>
<dbReference type="GO" id="GO:0005634">
    <property type="term" value="C:nucleus"/>
    <property type="evidence" value="ECO:0007669"/>
    <property type="project" value="UniProtKB-SubCell"/>
</dbReference>
<dbReference type="PANTHER" id="PTHR12198:SF0">
    <property type="entry name" value="HOMEOBOX PROTEIN PROSPERO"/>
    <property type="match status" value="1"/>
</dbReference>
<keyword evidence="3" id="KW-0805">Transcription regulation</keyword>
<dbReference type="InterPro" id="IPR023082">
    <property type="entry name" value="Homeo_prospero_dom"/>
</dbReference>
<dbReference type="FunFam" id="1.10.10.500:FF:000002">
    <property type="entry name" value="Prospero homeobox 3"/>
    <property type="match status" value="1"/>
</dbReference>
<feature type="compositionally biased region" description="Basic and acidic residues" evidence="9">
    <location>
        <begin position="271"/>
        <end position="287"/>
    </location>
</feature>
<dbReference type="InterPro" id="IPR009057">
    <property type="entry name" value="Homeodomain-like_sf"/>
</dbReference>
<feature type="compositionally biased region" description="Acidic residues" evidence="9">
    <location>
        <begin position="222"/>
        <end position="232"/>
    </location>
</feature>
<feature type="region of interest" description="Disordered" evidence="9">
    <location>
        <begin position="411"/>
        <end position="461"/>
    </location>
</feature>